<dbReference type="EMBL" id="BAABJR010000009">
    <property type="protein sequence ID" value="GAA5210603.1"/>
    <property type="molecule type" value="Genomic_DNA"/>
</dbReference>
<reference evidence="2" key="1">
    <citation type="journal article" date="2019" name="Int. J. Syst. Evol. Microbiol.">
        <title>The Global Catalogue of Microorganisms (GCM) 10K type strain sequencing project: providing services to taxonomists for standard genome sequencing and annotation.</title>
        <authorList>
            <consortium name="The Broad Institute Genomics Platform"/>
            <consortium name="The Broad Institute Genome Sequencing Center for Infectious Disease"/>
            <person name="Wu L."/>
            <person name="Ma J."/>
        </authorList>
    </citation>
    <scope>NUCLEOTIDE SEQUENCE [LARGE SCALE GENOMIC DNA]</scope>
    <source>
        <strain evidence="2">JCM 18306</strain>
    </source>
</reference>
<evidence type="ECO:0000313" key="1">
    <source>
        <dbReference type="EMBL" id="GAA5210603.1"/>
    </source>
</evidence>
<proteinExistence type="predicted"/>
<evidence type="ECO:0000313" key="2">
    <source>
        <dbReference type="Proteomes" id="UP001499878"/>
    </source>
</evidence>
<name>A0ABP9T4I5_9ACTN</name>
<keyword evidence="2" id="KW-1185">Reference proteome</keyword>
<accession>A0ABP9T4I5</accession>
<protein>
    <submittedName>
        <fullName evidence="1">Uncharacterized protein</fullName>
    </submittedName>
</protein>
<comment type="caution">
    <text evidence="1">The sequence shown here is derived from an EMBL/GenBank/DDBJ whole genome shotgun (WGS) entry which is preliminary data.</text>
</comment>
<gene>
    <name evidence="1" type="ORF">GCM10023323_38880</name>
</gene>
<organism evidence="1 2">
    <name type="scientific">Streptomyces thinghirensis</name>
    <dbReference type="NCBI Taxonomy" id="551547"/>
    <lineage>
        <taxon>Bacteria</taxon>
        <taxon>Bacillati</taxon>
        <taxon>Actinomycetota</taxon>
        <taxon>Actinomycetes</taxon>
        <taxon>Kitasatosporales</taxon>
        <taxon>Streptomycetaceae</taxon>
        <taxon>Streptomyces</taxon>
    </lineage>
</organism>
<dbReference type="Proteomes" id="UP001499878">
    <property type="component" value="Unassembled WGS sequence"/>
</dbReference>
<sequence>MQNGNPIPVDAAGKWLCEHFKDDPTPRVDISFRDEEPDPVAYRRILEILFRPRTDTPAA</sequence>